<comment type="caution">
    <text evidence="8">The sequence shown here is derived from an EMBL/GenBank/DDBJ whole genome shotgun (WGS) entry which is preliminary data.</text>
</comment>
<evidence type="ECO:0000256" key="1">
    <source>
        <dbReference type="ARBA" id="ARBA00004123"/>
    </source>
</evidence>
<organism evidence="8 9">
    <name type="scientific">Orchesella cincta</name>
    <name type="common">Springtail</name>
    <name type="synonym">Podura cincta</name>
    <dbReference type="NCBI Taxonomy" id="48709"/>
    <lineage>
        <taxon>Eukaryota</taxon>
        <taxon>Metazoa</taxon>
        <taxon>Ecdysozoa</taxon>
        <taxon>Arthropoda</taxon>
        <taxon>Hexapoda</taxon>
        <taxon>Collembola</taxon>
        <taxon>Entomobryomorpha</taxon>
        <taxon>Entomobryoidea</taxon>
        <taxon>Orchesellidae</taxon>
        <taxon>Orchesellinae</taxon>
        <taxon>Orchesella</taxon>
    </lineage>
</organism>
<feature type="domain" description="RRM" evidence="7">
    <location>
        <begin position="96"/>
        <end position="169"/>
    </location>
</feature>
<dbReference type="InterPro" id="IPR012677">
    <property type="entry name" value="Nucleotide-bd_a/b_plait_sf"/>
</dbReference>
<evidence type="ECO:0000256" key="5">
    <source>
        <dbReference type="ARBA" id="ARBA00023242"/>
    </source>
</evidence>
<dbReference type="OrthoDB" id="252020at2759"/>
<dbReference type="Gene3D" id="3.30.70.330">
    <property type="match status" value="1"/>
</dbReference>
<keyword evidence="4 6" id="KW-0694">RNA-binding</keyword>
<dbReference type="Pfam" id="PF00076">
    <property type="entry name" value="RRM_1"/>
    <property type="match status" value="1"/>
</dbReference>
<dbReference type="Proteomes" id="UP000094527">
    <property type="component" value="Unassembled WGS sequence"/>
</dbReference>
<dbReference type="SMART" id="SM00360">
    <property type="entry name" value="RRM"/>
    <property type="match status" value="1"/>
</dbReference>
<evidence type="ECO:0000256" key="3">
    <source>
        <dbReference type="ARBA" id="ARBA00022737"/>
    </source>
</evidence>
<dbReference type="PANTHER" id="PTHR23003">
    <property type="entry name" value="RNA RECOGNITION MOTIF RRM DOMAIN CONTAINING PROTEIN"/>
    <property type="match status" value="1"/>
</dbReference>
<dbReference type="GO" id="GO:0006397">
    <property type="term" value="P:mRNA processing"/>
    <property type="evidence" value="ECO:0007669"/>
    <property type="project" value="UniProtKB-KW"/>
</dbReference>
<evidence type="ECO:0000256" key="4">
    <source>
        <dbReference type="ARBA" id="ARBA00022884"/>
    </source>
</evidence>
<dbReference type="GO" id="GO:0003729">
    <property type="term" value="F:mRNA binding"/>
    <property type="evidence" value="ECO:0007669"/>
    <property type="project" value="TreeGrafter"/>
</dbReference>
<dbReference type="InterPro" id="IPR000504">
    <property type="entry name" value="RRM_dom"/>
</dbReference>
<dbReference type="PANTHER" id="PTHR23003:SF62">
    <property type="entry name" value="SERINE_ARGININE (SR)-TYPE SHUTTLING MRNA BINDING PROTEIN NPL3"/>
    <property type="match status" value="1"/>
</dbReference>
<gene>
    <name evidence="8" type="ORF">Ocin01_05329</name>
</gene>
<keyword evidence="9" id="KW-1185">Reference proteome</keyword>
<protein>
    <submittedName>
        <fullName evidence="8">RNA-binding protein Rsf1</fullName>
    </submittedName>
</protein>
<keyword evidence="2" id="KW-0507">mRNA processing</keyword>
<dbReference type="SUPFAM" id="SSF54928">
    <property type="entry name" value="RNA-binding domain, RBD"/>
    <property type="match status" value="1"/>
</dbReference>
<evidence type="ECO:0000256" key="6">
    <source>
        <dbReference type="PROSITE-ProRule" id="PRU00176"/>
    </source>
</evidence>
<dbReference type="STRING" id="48709.A0A1D2N7V4"/>
<sequence length="172" mass="19041">MEHSITASDTSPKDVSSWISAKVTHSIEEGLKHAIPILRNGVNDAAPGCGIKYLQERIIEIRLLLVIDAVIRPQKLCKFRLLLLCCLRLGFIMVNTRLYVGGISNEITREHLQDLFGNYGKSEHVWVPTNPPGFAFVNFETEADASNACDALNGEEFMGCKLHVEVTSSGTR</sequence>
<dbReference type="GO" id="GO:0005634">
    <property type="term" value="C:nucleus"/>
    <property type="evidence" value="ECO:0007669"/>
    <property type="project" value="UniProtKB-SubCell"/>
</dbReference>
<evidence type="ECO:0000259" key="7">
    <source>
        <dbReference type="PROSITE" id="PS50102"/>
    </source>
</evidence>
<dbReference type="PROSITE" id="PS50102">
    <property type="entry name" value="RRM"/>
    <property type="match status" value="1"/>
</dbReference>
<dbReference type="InterPro" id="IPR035979">
    <property type="entry name" value="RBD_domain_sf"/>
</dbReference>
<name>A0A1D2N7V4_ORCCI</name>
<dbReference type="InterPro" id="IPR050374">
    <property type="entry name" value="RRT5_SRSF_SR"/>
</dbReference>
<keyword evidence="3" id="KW-0677">Repeat</keyword>
<keyword evidence="5" id="KW-0539">Nucleus</keyword>
<dbReference type="AlphaFoldDB" id="A0A1D2N7V4"/>
<evidence type="ECO:0000313" key="9">
    <source>
        <dbReference type="Proteomes" id="UP000094527"/>
    </source>
</evidence>
<dbReference type="GO" id="GO:0005737">
    <property type="term" value="C:cytoplasm"/>
    <property type="evidence" value="ECO:0007669"/>
    <property type="project" value="TreeGrafter"/>
</dbReference>
<proteinExistence type="predicted"/>
<comment type="subcellular location">
    <subcellularLocation>
        <location evidence="1">Nucleus</location>
    </subcellularLocation>
</comment>
<evidence type="ECO:0000256" key="2">
    <source>
        <dbReference type="ARBA" id="ARBA00022664"/>
    </source>
</evidence>
<reference evidence="8 9" key="1">
    <citation type="journal article" date="2016" name="Genome Biol. Evol.">
        <title>Gene Family Evolution Reflects Adaptation to Soil Environmental Stressors in the Genome of the Collembolan Orchesella cincta.</title>
        <authorList>
            <person name="Faddeeva-Vakhrusheva A."/>
            <person name="Derks M.F."/>
            <person name="Anvar S.Y."/>
            <person name="Agamennone V."/>
            <person name="Suring W."/>
            <person name="Smit S."/>
            <person name="van Straalen N.M."/>
            <person name="Roelofs D."/>
        </authorList>
    </citation>
    <scope>NUCLEOTIDE SEQUENCE [LARGE SCALE GENOMIC DNA]</scope>
    <source>
        <tissue evidence="8">Mixed pool</tissue>
    </source>
</reference>
<dbReference type="EMBL" id="LJIJ01000157">
    <property type="protein sequence ID" value="ODN01350.1"/>
    <property type="molecule type" value="Genomic_DNA"/>
</dbReference>
<evidence type="ECO:0000313" key="8">
    <source>
        <dbReference type="EMBL" id="ODN01350.1"/>
    </source>
</evidence>
<accession>A0A1D2N7V4</accession>